<comment type="caution">
    <text evidence="1">The sequence shown here is derived from an EMBL/GenBank/DDBJ whole genome shotgun (WGS) entry which is preliminary data.</text>
</comment>
<dbReference type="Proteomes" id="UP000076962">
    <property type="component" value="Unassembled WGS sequence"/>
</dbReference>
<reference evidence="1 2" key="1">
    <citation type="submission" date="2016-05" db="EMBL/GenBank/DDBJ databases">
        <title>Single-cell genome of chain-forming Candidatus Thiomargarita nelsonii and comparison to other large sulfur-oxidizing bacteria.</title>
        <authorList>
            <person name="Winkel M."/>
            <person name="Salman V."/>
            <person name="Woyke T."/>
            <person name="Schulz-Vogt H."/>
            <person name="Richter M."/>
            <person name="Flood B."/>
            <person name="Bailey J."/>
            <person name="Amann R."/>
            <person name="Mussmann M."/>
        </authorList>
    </citation>
    <scope>NUCLEOTIDE SEQUENCE [LARGE SCALE GENOMIC DNA]</scope>
    <source>
        <strain evidence="1 2">THI036</strain>
    </source>
</reference>
<sequence>MIEYILQNQQKTRLNTLNFCGIKIGQVIDKIYIHILIIMKLTHVYHQGRLFIAMQ</sequence>
<gene>
    <name evidence="1" type="ORF">THIOM_002948</name>
</gene>
<organism evidence="1 2">
    <name type="scientific">Candidatus Thiomargarita nelsonii</name>
    <dbReference type="NCBI Taxonomy" id="1003181"/>
    <lineage>
        <taxon>Bacteria</taxon>
        <taxon>Pseudomonadati</taxon>
        <taxon>Pseudomonadota</taxon>
        <taxon>Gammaproteobacteria</taxon>
        <taxon>Thiotrichales</taxon>
        <taxon>Thiotrichaceae</taxon>
        <taxon>Thiomargarita</taxon>
    </lineage>
</organism>
<name>A0A176RZV8_9GAMM</name>
<dbReference type="AlphaFoldDB" id="A0A176RZV8"/>
<evidence type="ECO:0000313" key="1">
    <source>
        <dbReference type="EMBL" id="OAD21290.1"/>
    </source>
</evidence>
<protein>
    <submittedName>
        <fullName evidence="1">Uncharacterized protein</fullName>
    </submittedName>
</protein>
<keyword evidence="2" id="KW-1185">Reference proteome</keyword>
<dbReference type="EMBL" id="LUTY01001739">
    <property type="protein sequence ID" value="OAD21290.1"/>
    <property type="molecule type" value="Genomic_DNA"/>
</dbReference>
<evidence type="ECO:0000313" key="2">
    <source>
        <dbReference type="Proteomes" id="UP000076962"/>
    </source>
</evidence>
<proteinExistence type="predicted"/>
<accession>A0A176RZV8</accession>